<name>A0A5B0E0J8_9HYPH</name>
<dbReference type="OrthoDB" id="9780873at2"/>
<dbReference type="EMBL" id="VTWH01000001">
    <property type="protein sequence ID" value="KAA0972594.1"/>
    <property type="molecule type" value="Genomic_DNA"/>
</dbReference>
<dbReference type="SMART" id="SM00978">
    <property type="entry name" value="Tim44"/>
    <property type="match status" value="1"/>
</dbReference>
<reference evidence="4 5" key="1">
    <citation type="submission" date="2019-08" db="EMBL/GenBank/DDBJ databases">
        <title>Aureimonas fodiniaquatilis sp. nov., isolated from a coal mine wastewater.</title>
        <authorList>
            <person name="Kim W."/>
        </authorList>
    </citation>
    <scope>NUCLEOTIDE SEQUENCE [LARGE SCALE GENOMIC DNA]</scope>
    <source>
        <strain evidence="4 5">CAU 1482</strain>
    </source>
</reference>
<evidence type="ECO:0000259" key="3">
    <source>
        <dbReference type="SMART" id="SM00978"/>
    </source>
</evidence>
<gene>
    <name evidence="4" type="ORF">FPY71_05825</name>
</gene>
<sequence>MAALHRFRLATLLGVLTLVFTMTAIDYAEARRGGSFGSRGARTHQAAPATNTAPAAAPVQRSTTPGNPAAAPATAGAAAAASRGGMFGSPLMRGLLMGGLIGALMGAGFGGMGGMLAMLAQLAIFGGLAFLLFRLFRSRQPAAAGNRPSPLNFNTEPSQNNNAGGGAGRDFSHLGAGVGQSSTNASQPDELGIMAPDLEIFEQRLHQLQQAFGKEDYAAIREITTPEIMSYLSEELGQNATRGVKSEVRDVHLEQGDIAESWKEGSREFATVAMRYSMILFLRDRQTGEIVEGSDSEPVESSEIWTFLRDHHDEWKITAIQEA</sequence>
<keyword evidence="2" id="KW-1133">Transmembrane helix</keyword>
<dbReference type="Proteomes" id="UP000324738">
    <property type="component" value="Unassembled WGS sequence"/>
</dbReference>
<protein>
    <submittedName>
        <fullName evidence="4">Tim44 domain-containing protein</fullName>
    </submittedName>
</protein>
<dbReference type="SUPFAM" id="SSF54427">
    <property type="entry name" value="NTF2-like"/>
    <property type="match status" value="1"/>
</dbReference>
<dbReference type="InterPro" id="IPR007379">
    <property type="entry name" value="Tim44-like_dom"/>
</dbReference>
<feature type="region of interest" description="Disordered" evidence="1">
    <location>
        <begin position="35"/>
        <end position="72"/>
    </location>
</feature>
<dbReference type="InterPro" id="IPR032710">
    <property type="entry name" value="NTF2-like_dom_sf"/>
</dbReference>
<proteinExistence type="predicted"/>
<dbReference type="PANTHER" id="PTHR41542:SF1">
    <property type="entry name" value="BLL5807 PROTEIN"/>
    <property type="match status" value="1"/>
</dbReference>
<feature type="compositionally biased region" description="Polar residues" evidence="1">
    <location>
        <begin position="149"/>
        <end position="162"/>
    </location>
</feature>
<organism evidence="4 5">
    <name type="scientific">Aureimonas fodinaquatilis</name>
    <dbReference type="NCBI Taxonomy" id="2565783"/>
    <lineage>
        <taxon>Bacteria</taxon>
        <taxon>Pseudomonadati</taxon>
        <taxon>Pseudomonadota</taxon>
        <taxon>Alphaproteobacteria</taxon>
        <taxon>Hyphomicrobiales</taxon>
        <taxon>Aurantimonadaceae</taxon>
        <taxon>Aureimonas</taxon>
    </lineage>
</organism>
<comment type="caution">
    <text evidence="4">The sequence shown here is derived from an EMBL/GenBank/DDBJ whole genome shotgun (WGS) entry which is preliminary data.</text>
</comment>
<feature type="compositionally biased region" description="Low complexity" evidence="1">
    <location>
        <begin position="46"/>
        <end position="72"/>
    </location>
</feature>
<evidence type="ECO:0000313" key="4">
    <source>
        <dbReference type="EMBL" id="KAA0972594.1"/>
    </source>
</evidence>
<dbReference type="Gene3D" id="3.10.450.240">
    <property type="match status" value="1"/>
</dbReference>
<feature type="domain" description="Tim44-like" evidence="3">
    <location>
        <begin position="178"/>
        <end position="322"/>
    </location>
</feature>
<dbReference type="AlphaFoldDB" id="A0A5B0E0J8"/>
<feature type="region of interest" description="Disordered" evidence="1">
    <location>
        <begin position="144"/>
        <end position="189"/>
    </location>
</feature>
<evidence type="ECO:0000313" key="5">
    <source>
        <dbReference type="Proteomes" id="UP000324738"/>
    </source>
</evidence>
<evidence type="ECO:0000256" key="2">
    <source>
        <dbReference type="SAM" id="Phobius"/>
    </source>
</evidence>
<evidence type="ECO:0000256" key="1">
    <source>
        <dbReference type="SAM" id="MobiDB-lite"/>
    </source>
</evidence>
<keyword evidence="5" id="KW-1185">Reference proteome</keyword>
<feature type="transmembrane region" description="Helical" evidence="2">
    <location>
        <begin position="100"/>
        <end position="133"/>
    </location>
</feature>
<accession>A0A5B0E0J8</accession>
<keyword evidence="2" id="KW-0472">Membrane</keyword>
<dbReference type="PANTHER" id="PTHR41542">
    <property type="entry name" value="BLL5807 PROTEIN"/>
    <property type="match status" value="1"/>
</dbReference>
<dbReference type="Pfam" id="PF04280">
    <property type="entry name" value="Tim44"/>
    <property type="match status" value="1"/>
</dbReference>
<keyword evidence="2" id="KW-0812">Transmembrane</keyword>